<dbReference type="CDD" id="cd12148">
    <property type="entry name" value="fungal_TF_MHR"/>
    <property type="match status" value="1"/>
</dbReference>
<dbReference type="Pfam" id="PF00172">
    <property type="entry name" value="Zn_clus"/>
    <property type="match status" value="1"/>
</dbReference>
<dbReference type="Pfam" id="PF04082">
    <property type="entry name" value="Fungal_trans"/>
    <property type="match status" value="1"/>
</dbReference>
<dbReference type="GO" id="GO:0003677">
    <property type="term" value="F:DNA binding"/>
    <property type="evidence" value="ECO:0007669"/>
    <property type="project" value="InterPro"/>
</dbReference>
<feature type="domain" description="Zn(2)-C6 fungal-type" evidence="5">
    <location>
        <begin position="12"/>
        <end position="45"/>
    </location>
</feature>
<dbReference type="PANTHER" id="PTHR46910:SF38">
    <property type="entry name" value="ZN(2)-C6 FUNGAL-TYPE DOMAIN-CONTAINING PROTEIN"/>
    <property type="match status" value="1"/>
</dbReference>
<dbReference type="SMART" id="SM00066">
    <property type="entry name" value="GAL4"/>
    <property type="match status" value="1"/>
</dbReference>
<keyword evidence="3" id="KW-0175">Coiled coil</keyword>
<dbReference type="SMART" id="SM00906">
    <property type="entry name" value="Fungal_trans"/>
    <property type="match status" value="1"/>
</dbReference>
<keyword evidence="1" id="KW-0479">Metal-binding</keyword>
<sequence length="826" mass="92705">MVKQPRKRLLNACDECRKRKVRCDSATIAGDVCSECLKWNAECTHDMPNKKRGPKAGFSRRSRVHKSDLRHIISSIVDLGESYTLPEDLDFVRTLVIDLAVQVRSLEVQLKAQERNQVKLSRTLDIHRQREINVSEGADDTVALASRFEELLAIDGKRHYGGSSTFQLVRNALRVKGEISGGAQPSIKVDKLKRTVPEWQAPLPSTPPPFTFPEDDLLHTLVDLYFSNVEPYFPMLHRKTLERSLSDGVHLTDRRFGALLLMLCTLASQHSDDPRTLSDKVPSEHSKGWKYFRQIQLVHEIQESPSIYEFQLYPLASFFLHTTNVSSTAFFLVAIGIRAAHQKGVHEQHFAIADNPIETELWRRAFWCLIVFDVYASITLGRPQVTSLENLDANYPQDFDDEPRDGDLGMLPQHLSKSPSLAFWIHYLQLFQIMGLSNRAFYSVNASYNFSASWDGLHVSSAPEWEQKTLVELDTALNNWVDSIPHHLWWDPQRQNETLLRQSSMLYATYYWAQFQVHKPFISRSSQFGEPLSSSSSSIPSSPTFLSVTICANSARSLIDLVDSHYRQRPFVALPLLIGPLFDSAIVLLINLWRGLQIHPGALDPAKELADVRRCIALLEMYEKRYQAASRLCEILNSIISVNLPVTTPERDGSTLKRARTLSDSASGESPEDEDDEVNRRVFPRKGNELGSSGSALDSKIPSGAGGGTDIEIGNAGNQGPALDPVAAVHFEKDANSSHGSCLPYHSYELSRLPLHIQSIGAPGSMNTDAPNPEDDPFGTEAFSWASAGEMYQDQQSEDWNSFMADIDNLLQSVQTAGEWSSDFYT</sequence>
<feature type="coiled-coil region" evidence="3">
    <location>
        <begin position="96"/>
        <end position="123"/>
    </location>
</feature>
<dbReference type="InterPro" id="IPR001138">
    <property type="entry name" value="Zn2Cys6_DnaBD"/>
</dbReference>
<dbReference type="InterPro" id="IPR050987">
    <property type="entry name" value="AtrR-like"/>
</dbReference>
<comment type="caution">
    <text evidence="6">The sequence shown here is derived from an EMBL/GenBank/DDBJ whole genome shotgun (WGS) entry which is preliminary data.</text>
</comment>
<keyword evidence="2" id="KW-0539">Nucleus</keyword>
<dbReference type="InterPro" id="IPR036864">
    <property type="entry name" value="Zn2-C6_fun-type_DNA-bd_sf"/>
</dbReference>
<dbReference type="PROSITE" id="PS50048">
    <property type="entry name" value="ZN2_CY6_FUNGAL_2"/>
    <property type="match status" value="1"/>
</dbReference>
<protein>
    <submittedName>
        <fullName evidence="6">Fungal-specific transcription factor domain-containing protein</fullName>
    </submittedName>
</protein>
<keyword evidence="7" id="KW-1185">Reference proteome</keyword>
<evidence type="ECO:0000256" key="1">
    <source>
        <dbReference type="ARBA" id="ARBA00022723"/>
    </source>
</evidence>
<dbReference type="InterPro" id="IPR007219">
    <property type="entry name" value="XnlR_reg_dom"/>
</dbReference>
<dbReference type="SUPFAM" id="SSF57701">
    <property type="entry name" value="Zn2/Cys6 DNA-binding domain"/>
    <property type="match status" value="1"/>
</dbReference>
<name>A0AA38PCF7_9AGAR</name>
<dbReference type="GO" id="GO:0000981">
    <property type="term" value="F:DNA-binding transcription factor activity, RNA polymerase II-specific"/>
    <property type="evidence" value="ECO:0007669"/>
    <property type="project" value="InterPro"/>
</dbReference>
<dbReference type="AlphaFoldDB" id="A0AA38PCF7"/>
<reference evidence="6" key="1">
    <citation type="submission" date="2022-08" db="EMBL/GenBank/DDBJ databases">
        <authorList>
            <consortium name="DOE Joint Genome Institute"/>
            <person name="Min B."/>
            <person name="Riley R."/>
            <person name="Sierra-Patev S."/>
            <person name="Naranjo-Ortiz M."/>
            <person name="Looney B."/>
            <person name="Konkel Z."/>
            <person name="Slot J.C."/>
            <person name="Sakamoto Y."/>
            <person name="Steenwyk J.L."/>
            <person name="Rokas A."/>
            <person name="Carro J."/>
            <person name="Camarero S."/>
            <person name="Ferreira P."/>
            <person name="Molpeceres G."/>
            <person name="Ruiz-Duenas F.J."/>
            <person name="Serrano A."/>
            <person name="Henrissat B."/>
            <person name="Drula E."/>
            <person name="Hughes K.W."/>
            <person name="Mata J.L."/>
            <person name="Ishikawa N.K."/>
            <person name="Vargas-Isla R."/>
            <person name="Ushijima S."/>
            <person name="Smith C.A."/>
            <person name="Ahrendt S."/>
            <person name="Andreopoulos W."/>
            <person name="He G."/>
            <person name="Labutti K."/>
            <person name="Lipzen A."/>
            <person name="Ng V."/>
            <person name="Sandor L."/>
            <person name="Barry K."/>
            <person name="Martinez A.T."/>
            <person name="Xiao Y."/>
            <person name="Gibbons J.G."/>
            <person name="Terashima K."/>
            <person name="Hibbett D.S."/>
            <person name="Grigoriev I.V."/>
        </authorList>
    </citation>
    <scope>NUCLEOTIDE SEQUENCE</scope>
    <source>
        <strain evidence="6">TFB9207</strain>
    </source>
</reference>
<evidence type="ECO:0000313" key="7">
    <source>
        <dbReference type="Proteomes" id="UP001163846"/>
    </source>
</evidence>
<feature type="region of interest" description="Disordered" evidence="4">
    <location>
        <begin position="649"/>
        <end position="719"/>
    </location>
</feature>
<dbReference type="EMBL" id="MU806098">
    <property type="protein sequence ID" value="KAJ3840021.1"/>
    <property type="molecule type" value="Genomic_DNA"/>
</dbReference>
<dbReference type="Gene3D" id="4.10.240.10">
    <property type="entry name" value="Zn(2)-C6 fungal-type DNA-binding domain"/>
    <property type="match status" value="1"/>
</dbReference>
<dbReference type="PROSITE" id="PS00463">
    <property type="entry name" value="ZN2_CY6_FUNGAL_1"/>
    <property type="match status" value="1"/>
</dbReference>
<evidence type="ECO:0000259" key="5">
    <source>
        <dbReference type="PROSITE" id="PS50048"/>
    </source>
</evidence>
<proteinExistence type="predicted"/>
<evidence type="ECO:0000256" key="3">
    <source>
        <dbReference type="SAM" id="Coils"/>
    </source>
</evidence>
<evidence type="ECO:0000256" key="2">
    <source>
        <dbReference type="ARBA" id="ARBA00023242"/>
    </source>
</evidence>
<dbReference type="CDD" id="cd00067">
    <property type="entry name" value="GAL4"/>
    <property type="match status" value="1"/>
</dbReference>
<dbReference type="GO" id="GO:0008270">
    <property type="term" value="F:zinc ion binding"/>
    <property type="evidence" value="ECO:0007669"/>
    <property type="project" value="InterPro"/>
</dbReference>
<accession>A0AA38PCF7</accession>
<dbReference type="PANTHER" id="PTHR46910">
    <property type="entry name" value="TRANSCRIPTION FACTOR PDR1"/>
    <property type="match status" value="1"/>
</dbReference>
<gene>
    <name evidence="6" type="ORF">F5878DRAFT_724079</name>
</gene>
<dbReference type="Proteomes" id="UP001163846">
    <property type="component" value="Unassembled WGS sequence"/>
</dbReference>
<dbReference type="GO" id="GO:0006351">
    <property type="term" value="P:DNA-templated transcription"/>
    <property type="evidence" value="ECO:0007669"/>
    <property type="project" value="InterPro"/>
</dbReference>
<organism evidence="6 7">
    <name type="scientific">Lentinula raphanica</name>
    <dbReference type="NCBI Taxonomy" id="153919"/>
    <lineage>
        <taxon>Eukaryota</taxon>
        <taxon>Fungi</taxon>
        <taxon>Dikarya</taxon>
        <taxon>Basidiomycota</taxon>
        <taxon>Agaricomycotina</taxon>
        <taxon>Agaricomycetes</taxon>
        <taxon>Agaricomycetidae</taxon>
        <taxon>Agaricales</taxon>
        <taxon>Marasmiineae</taxon>
        <taxon>Omphalotaceae</taxon>
        <taxon>Lentinula</taxon>
    </lineage>
</organism>
<evidence type="ECO:0000313" key="6">
    <source>
        <dbReference type="EMBL" id="KAJ3840021.1"/>
    </source>
</evidence>
<evidence type="ECO:0000256" key="4">
    <source>
        <dbReference type="SAM" id="MobiDB-lite"/>
    </source>
</evidence>